<comment type="subunit">
    <text evidence="8">Heterohexamer.</text>
</comment>
<dbReference type="Pfam" id="PF02953">
    <property type="entry name" value="zf-Tim10_DDP"/>
    <property type="match status" value="1"/>
</dbReference>
<evidence type="ECO:0000256" key="8">
    <source>
        <dbReference type="RuleBase" id="RU367043"/>
    </source>
</evidence>
<sequence length="94" mass="10552">MADGGINLNDFDLAKLNESDKAELRQFFANEGQKARIQTTVHNLTDMCFRKCVTGTIRSGKLDKSEEGCMANCADRFIDVSQLTVKHLQNLRQS</sequence>
<dbReference type="EMBL" id="JBANMG010000008">
    <property type="protein sequence ID" value="KAK6950458.1"/>
    <property type="molecule type" value="Genomic_DNA"/>
</dbReference>
<protein>
    <recommendedName>
        <fullName evidence="8">Mitochondrial import inner membrane translocase subunit</fullName>
    </recommendedName>
</protein>
<comment type="similarity">
    <text evidence="2 8">Belongs to the small Tim family.</text>
</comment>
<keyword evidence="8" id="KW-0496">Mitochondrion</keyword>
<accession>A0AAX6MCN5</accession>
<evidence type="ECO:0000256" key="7">
    <source>
        <dbReference type="ARBA" id="ARBA00023186"/>
    </source>
</evidence>
<dbReference type="Proteomes" id="UP001369815">
    <property type="component" value="Unassembled WGS sequence"/>
</dbReference>
<keyword evidence="6 8" id="KW-1015">Disulfide bond</keyword>
<evidence type="ECO:0000256" key="1">
    <source>
        <dbReference type="ARBA" id="ARBA00004137"/>
    </source>
</evidence>
<dbReference type="Gene3D" id="1.10.287.810">
    <property type="entry name" value="Mitochondrial import inner membrane translocase subunit tim13 like domains"/>
    <property type="match status" value="1"/>
</dbReference>
<comment type="function">
    <text evidence="8">Mitochondrial intermembrane chaperone that participates in the import and insertion of some multi-pass transmembrane proteins into the mitochondrial inner membrane. Also required for the transfer of beta-barrel precursors from the TOM complex to the sorting and assembly machinery (SAM complex) of the outer membrane. Acts as a chaperone-like protein that protects the hydrophobic precursors from aggregation and guide them through the mitochondrial intermembrane space.</text>
</comment>
<dbReference type="InterPro" id="IPR035427">
    <property type="entry name" value="Tim10-like_dom_sf"/>
</dbReference>
<evidence type="ECO:0000256" key="4">
    <source>
        <dbReference type="ARBA" id="ARBA00022927"/>
    </source>
</evidence>
<reference evidence="10 11" key="1">
    <citation type="journal article" date="2024" name="Front Chem Biol">
        <title>Unveiling the potential of Daldinia eschscholtzii MFLUCC 19-0629 through bioactivity and bioinformatics studies for enhanced sustainable agriculture production.</title>
        <authorList>
            <person name="Brooks S."/>
            <person name="Weaver J.A."/>
            <person name="Klomchit A."/>
            <person name="Alharthi S.A."/>
            <person name="Onlamun T."/>
            <person name="Nurani R."/>
            <person name="Vong T.K."/>
            <person name="Alberti F."/>
            <person name="Greco C."/>
        </authorList>
    </citation>
    <scope>NUCLEOTIDE SEQUENCE [LARGE SCALE GENOMIC DNA]</scope>
    <source>
        <strain evidence="10">MFLUCC 19-0629</strain>
    </source>
</reference>
<dbReference type="SUPFAM" id="SSF144122">
    <property type="entry name" value="Tim10-like"/>
    <property type="match status" value="1"/>
</dbReference>
<comment type="domain">
    <text evidence="8">The twin CX3C motif contains 4 conserved Cys residues that form 2 disulfide bonds in the mitochondrial intermembrane space.</text>
</comment>
<keyword evidence="7 8" id="KW-0143">Chaperone</keyword>
<evidence type="ECO:0000313" key="10">
    <source>
        <dbReference type="EMBL" id="KAK6950458.1"/>
    </source>
</evidence>
<feature type="domain" description="Tim10-like" evidence="9">
    <location>
        <begin position="26"/>
        <end position="90"/>
    </location>
</feature>
<comment type="subcellular location">
    <subcellularLocation>
        <location evidence="1 8">Mitochondrion inner membrane</location>
        <topology evidence="1 8">Peripheral membrane protein</topology>
        <orientation evidence="1 8">Intermembrane side</orientation>
    </subcellularLocation>
</comment>
<evidence type="ECO:0000256" key="6">
    <source>
        <dbReference type="ARBA" id="ARBA00023157"/>
    </source>
</evidence>
<dbReference type="GO" id="GO:0015031">
    <property type="term" value="P:protein transport"/>
    <property type="evidence" value="ECO:0007669"/>
    <property type="project" value="UniProtKB-KW"/>
</dbReference>
<keyword evidence="11" id="KW-1185">Reference proteome</keyword>
<name>A0AAX6MCN5_9PEZI</name>
<evidence type="ECO:0000259" key="9">
    <source>
        <dbReference type="Pfam" id="PF02953"/>
    </source>
</evidence>
<keyword evidence="8" id="KW-0813">Transport</keyword>
<evidence type="ECO:0000256" key="2">
    <source>
        <dbReference type="ARBA" id="ARBA00006720"/>
    </source>
</evidence>
<evidence type="ECO:0000256" key="5">
    <source>
        <dbReference type="ARBA" id="ARBA00023010"/>
    </source>
</evidence>
<dbReference type="GO" id="GO:0005743">
    <property type="term" value="C:mitochondrial inner membrane"/>
    <property type="evidence" value="ECO:0007669"/>
    <property type="project" value="UniProtKB-SubCell"/>
</dbReference>
<keyword evidence="3 8" id="KW-0472">Membrane</keyword>
<gene>
    <name evidence="10" type="ORF">Daesc_008786</name>
</gene>
<dbReference type="AlphaFoldDB" id="A0AAX6MCN5"/>
<evidence type="ECO:0000256" key="3">
    <source>
        <dbReference type="ARBA" id="ARBA00022792"/>
    </source>
</evidence>
<proteinExistence type="inferred from homology"/>
<dbReference type="InterPro" id="IPR004217">
    <property type="entry name" value="Tim10-like"/>
</dbReference>
<keyword evidence="5 8" id="KW-0811">Translocation</keyword>
<keyword evidence="3 8" id="KW-0999">Mitochondrion inner membrane</keyword>
<evidence type="ECO:0000313" key="11">
    <source>
        <dbReference type="Proteomes" id="UP001369815"/>
    </source>
</evidence>
<organism evidence="10 11">
    <name type="scientific">Daldinia eschscholtzii</name>
    <dbReference type="NCBI Taxonomy" id="292717"/>
    <lineage>
        <taxon>Eukaryota</taxon>
        <taxon>Fungi</taxon>
        <taxon>Dikarya</taxon>
        <taxon>Ascomycota</taxon>
        <taxon>Pezizomycotina</taxon>
        <taxon>Sordariomycetes</taxon>
        <taxon>Xylariomycetidae</taxon>
        <taxon>Xylariales</taxon>
        <taxon>Hypoxylaceae</taxon>
        <taxon>Daldinia</taxon>
    </lineage>
</organism>
<comment type="caution">
    <text evidence="10">The sequence shown here is derived from an EMBL/GenBank/DDBJ whole genome shotgun (WGS) entry which is preliminary data.</text>
</comment>
<keyword evidence="4 8" id="KW-0653">Protein transport</keyword>